<dbReference type="Gramene" id="OQU77529">
    <property type="protein sequence ID" value="OQU77529"/>
    <property type="gene ID" value="SORBI_3009G062701"/>
</dbReference>
<evidence type="ECO:0000313" key="2">
    <source>
        <dbReference type="EMBL" id="OQU77529.1"/>
    </source>
</evidence>
<accession>A0A1Z5R1W5</accession>
<protein>
    <recommendedName>
        <fullName evidence="1">K-box domain-containing protein</fullName>
    </recommendedName>
</protein>
<keyword evidence="3" id="KW-1185">Reference proteome</keyword>
<dbReference type="InParanoid" id="A0A1Z5R1W5"/>
<dbReference type="EMBL" id="CM000768">
    <property type="protein sequence ID" value="OQU77533.1"/>
    <property type="molecule type" value="Genomic_DNA"/>
</dbReference>
<dbReference type="ExpressionAtlas" id="A0A1Z5R1W5">
    <property type="expression patterns" value="baseline"/>
</dbReference>
<dbReference type="InterPro" id="IPR002487">
    <property type="entry name" value="TF_Kbox"/>
</dbReference>
<dbReference type="Pfam" id="PF01486">
    <property type="entry name" value="K-box"/>
    <property type="match status" value="1"/>
</dbReference>
<dbReference type="Proteomes" id="UP000000768">
    <property type="component" value="Chromosome 9"/>
</dbReference>
<evidence type="ECO:0000313" key="3">
    <source>
        <dbReference type="Proteomes" id="UP000000768"/>
    </source>
</evidence>
<name>A0A1Z5R1W5_SORBI</name>
<sequence length="123" mass="13828">MPTSPLCAPHLTSMLRGAEAQRKAFSDGKLLQFCCSKEKRSVSCIVMSIVVPQPSAVENLEISLKHIPSRKNKTLPDQLFDLKSKEQELHDPNKDLRKKDSLTIRAMILRCRSCTLGIRHCAL</sequence>
<organism evidence="2 3">
    <name type="scientific">Sorghum bicolor</name>
    <name type="common">Sorghum</name>
    <name type="synonym">Sorghum vulgare</name>
    <dbReference type="NCBI Taxonomy" id="4558"/>
    <lineage>
        <taxon>Eukaryota</taxon>
        <taxon>Viridiplantae</taxon>
        <taxon>Streptophyta</taxon>
        <taxon>Embryophyta</taxon>
        <taxon>Tracheophyta</taxon>
        <taxon>Spermatophyta</taxon>
        <taxon>Magnoliopsida</taxon>
        <taxon>Liliopsida</taxon>
        <taxon>Poales</taxon>
        <taxon>Poaceae</taxon>
        <taxon>PACMAD clade</taxon>
        <taxon>Panicoideae</taxon>
        <taxon>Andropogonodae</taxon>
        <taxon>Andropogoneae</taxon>
        <taxon>Sorghinae</taxon>
        <taxon>Sorghum</taxon>
    </lineage>
</organism>
<reference evidence="2 3" key="1">
    <citation type="journal article" date="2009" name="Nature">
        <title>The Sorghum bicolor genome and the diversification of grasses.</title>
        <authorList>
            <person name="Paterson A.H."/>
            <person name="Bowers J.E."/>
            <person name="Bruggmann R."/>
            <person name="Dubchak I."/>
            <person name="Grimwood J."/>
            <person name="Gundlach H."/>
            <person name="Haberer G."/>
            <person name="Hellsten U."/>
            <person name="Mitros T."/>
            <person name="Poliakov A."/>
            <person name="Schmutz J."/>
            <person name="Spannagl M."/>
            <person name="Tang H."/>
            <person name="Wang X."/>
            <person name="Wicker T."/>
            <person name="Bharti A.K."/>
            <person name="Chapman J."/>
            <person name="Feltus F.A."/>
            <person name="Gowik U."/>
            <person name="Grigoriev I.V."/>
            <person name="Lyons E."/>
            <person name="Maher C.A."/>
            <person name="Martis M."/>
            <person name="Narechania A."/>
            <person name="Otillar R.P."/>
            <person name="Penning B.W."/>
            <person name="Salamov A.A."/>
            <person name="Wang Y."/>
            <person name="Zhang L."/>
            <person name="Carpita N.C."/>
            <person name="Freeling M."/>
            <person name="Gingle A.R."/>
            <person name="Hash C.T."/>
            <person name="Keller B."/>
            <person name="Klein P."/>
            <person name="Kresovich S."/>
            <person name="McCann M.C."/>
            <person name="Ming R."/>
            <person name="Peterson D.G."/>
            <person name="Mehboob-ur-Rahman"/>
            <person name="Ware D."/>
            <person name="Westhoff P."/>
            <person name="Mayer K.F."/>
            <person name="Messing J."/>
            <person name="Rokhsar D.S."/>
        </authorList>
    </citation>
    <scope>NUCLEOTIDE SEQUENCE [LARGE SCALE GENOMIC DNA]</scope>
    <source>
        <strain evidence="3">cv. BTx623</strain>
    </source>
</reference>
<feature type="domain" description="K-box" evidence="1">
    <location>
        <begin position="58"/>
        <end position="99"/>
    </location>
</feature>
<proteinExistence type="predicted"/>
<gene>
    <name evidence="2" type="ORF">SORBI_3009G062701</name>
</gene>
<dbReference type="AlphaFoldDB" id="A0A1Z5R1W5"/>
<dbReference type="GO" id="GO:0005634">
    <property type="term" value="C:nucleus"/>
    <property type="evidence" value="ECO:0007669"/>
    <property type="project" value="InterPro"/>
</dbReference>
<dbReference type="EMBL" id="CM000768">
    <property type="protein sequence ID" value="OQU77529.1"/>
    <property type="molecule type" value="Genomic_DNA"/>
</dbReference>
<dbReference type="GO" id="GO:0003700">
    <property type="term" value="F:DNA-binding transcription factor activity"/>
    <property type="evidence" value="ECO:0007669"/>
    <property type="project" value="InterPro"/>
</dbReference>
<reference evidence="2" key="2">
    <citation type="submission" date="2017-02" db="EMBL/GenBank/DDBJ databases">
        <title>WGS assembly of Sorghum bicolor.</title>
        <authorList>
            <person name="Paterson A."/>
            <person name="Mullet J."/>
            <person name="Bowers J."/>
            <person name="Bruggmann R."/>
            <person name="Dubchak I."/>
            <person name="Grimwood J."/>
            <person name="Gundlach H."/>
            <person name="Haberer G."/>
            <person name="Hellsten U."/>
            <person name="Mitros T."/>
            <person name="Poliakov A."/>
            <person name="Schmutz J."/>
            <person name="Spannagl M."/>
            <person name="Tang H."/>
            <person name="Wang X."/>
            <person name="Wicker T."/>
            <person name="Bharti A."/>
            <person name="Chapman J."/>
            <person name="Feltus F."/>
            <person name="Gowik U."/>
            <person name="Grigoriev I."/>
            <person name="Lyons E."/>
            <person name="Maher C."/>
            <person name="Martis M."/>
            <person name="Narechania A."/>
            <person name="Otillar R."/>
            <person name="Penning B."/>
            <person name="Salamov A."/>
            <person name="Wang Y."/>
            <person name="Zhang L."/>
            <person name="Carpita N."/>
            <person name="Freeling M."/>
            <person name="Gingle A."/>
            <person name="Hash C."/>
            <person name="Keller B."/>
            <person name="Klein P."/>
            <person name="Kresovich S."/>
            <person name="Mccann M."/>
            <person name="Ming R."/>
            <person name="Peterson D."/>
            <person name="Rahman M."/>
            <person name="Ware D."/>
            <person name="Westhoff P."/>
            <person name="Mayer K."/>
            <person name="Messing J."/>
            <person name="Sims D."/>
            <person name="Jenkins J."/>
            <person name="Shu S."/>
            <person name="Rokhsar D."/>
        </authorList>
    </citation>
    <scope>NUCLEOTIDE SEQUENCE</scope>
</reference>
<evidence type="ECO:0000259" key="1">
    <source>
        <dbReference type="Pfam" id="PF01486"/>
    </source>
</evidence>
<dbReference type="Gramene" id="OQU77533">
    <property type="protein sequence ID" value="OQU77533"/>
    <property type="gene ID" value="SORBI_3009G062701"/>
</dbReference>
<reference evidence="3" key="3">
    <citation type="journal article" date="2018" name="Plant J.">
        <title>The Sorghum bicolor reference genome: improved assembly, gene annotations, a transcriptome atlas, and signatures of genome organization.</title>
        <authorList>
            <person name="McCormick R.F."/>
            <person name="Truong S.K."/>
            <person name="Sreedasyam A."/>
            <person name="Jenkins J."/>
            <person name="Shu S."/>
            <person name="Sims D."/>
            <person name="Kennedy M."/>
            <person name="Amirebrahimi M."/>
            <person name="Weers B.D."/>
            <person name="McKinley B."/>
            <person name="Mattison A."/>
            <person name="Morishige D.T."/>
            <person name="Grimwood J."/>
            <person name="Schmutz J."/>
            <person name="Mullet J.E."/>
        </authorList>
    </citation>
    <scope>NUCLEOTIDE SEQUENCE [LARGE SCALE GENOMIC DNA]</scope>
    <source>
        <strain evidence="3">cv. BTx623</strain>
    </source>
</reference>